<dbReference type="GO" id="GO:0012505">
    <property type="term" value="C:endomembrane system"/>
    <property type="evidence" value="ECO:0007669"/>
    <property type="project" value="UniProtKB-SubCell"/>
</dbReference>
<gene>
    <name evidence="19" type="primary">LOC107223680</name>
</gene>
<dbReference type="GO" id="GO:0042632">
    <property type="term" value="P:cholesterol homeostasis"/>
    <property type="evidence" value="ECO:0007669"/>
    <property type="project" value="TreeGrafter"/>
</dbReference>
<evidence type="ECO:0000256" key="6">
    <source>
        <dbReference type="ARBA" id="ARBA00022729"/>
    </source>
</evidence>
<dbReference type="NCBIfam" id="TIGR00917">
    <property type="entry name" value="2A060601"/>
    <property type="match status" value="1"/>
</dbReference>
<dbReference type="PROSITE" id="PS50156">
    <property type="entry name" value="SSD"/>
    <property type="match status" value="1"/>
</dbReference>
<evidence type="ECO:0000256" key="1">
    <source>
        <dbReference type="ARBA" id="ARBA00004127"/>
    </source>
</evidence>
<dbReference type="Proteomes" id="UP000829291">
    <property type="component" value="Chromosome 4"/>
</dbReference>
<dbReference type="Pfam" id="PF16414">
    <property type="entry name" value="NPC1_N"/>
    <property type="match status" value="1"/>
</dbReference>
<proteinExistence type="inferred from homology"/>
<dbReference type="OrthoDB" id="6510177at2759"/>
<dbReference type="PANTHER" id="PTHR45727:SF6">
    <property type="entry name" value="NPC INTRACELLULAR CHOLESTEROL TRANSPORTER 1 HOMOLOG 1B"/>
    <property type="match status" value="1"/>
</dbReference>
<feature type="transmembrane region" description="Helical" evidence="15">
    <location>
        <begin position="825"/>
        <end position="844"/>
    </location>
</feature>
<evidence type="ECO:0000256" key="15">
    <source>
        <dbReference type="SAM" id="Phobius"/>
    </source>
</evidence>
<dbReference type="InterPro" id="IPR004765">
    <property type="entry name" value="NPC1-like"/>
</dbReference>
<keyword evidence="7 15" id="KW-1133">Transmembrane helix</keyword>
<dbReference type="Pfam" id="PF12349">
    <property type="entry name" value="Sterol-sensing"/>
    <property type="match status" value="1"/>
</dbReference>
<evidence type="ECO:0000256" key="5">
    <source>
        <dbReference type="ARBA" id="ARBA00022692"/>
    </source>
</evidence>
<evidence type="ECO:0000256" key="16">
    <source>
        <dbReference type="SAM" id="SignalP"/>
    </source>
</evidence>
<keyword evidence="18" id="KW-1185">Reference proteome</keyword>
<evidence type="ECO:0000256" key="11">
    <source>
        <dbReference type="ARBA" id="ARBA00023166"/>
    </source>
</evidence>
<dbReference type="InterPro" id="IPR032190">
    <property type="entry name" value="NPC1_N"/>
</dbReference>
<dbReference type="FunFam" id="1.20.1640.10:FF:000008">
    <property type="entry name" value="NPC intracellular cholesterol transporter 1"/>
    <property type="match status" value="1"/>
</dbReference>
<comment type="similarity">
    <text evidence="2">Belongs to the patched family.</text>
</comment>
<feature type="domain" description="SSD" evidence="17">
    <location>
        <begin position="610"/>
        <end position="775"/>
    </location>
</feature>
<dbReference type="GO" id="GO:0008203">
    <property type="term" value="P:cholesterol metabolic process"/>
    <property type="evidence" value="ECO:0007669"/>
    <property type="project" value="UniProtKB-KW"/>
</dbReference>
<protein>
    <submittedName>
        <fullName evidence="19">NPC intracellular cholesterol transporter 1 homolog 1b</fullName>
    </submittedName>
</protein>
<dbReference type="GeneID" id="107223680"/>
<evidence type="ECO:0000256" key="9">
    <source>
        <dbReference type="ARBA" id="ARBA00023136"/>
    </source>
</evidence>
<evidence type="ECO:0000256" key="14">
    <source>
        <dbReference type="ARBA" id="ARBA00034049"/>
    </source>
</evidence>
<comment type="catalytic activity">
    <reaction evidence="14">
        <text>cholesterol(in) = cholesterol(out)</text>
        <dbReference type="Rhea" id="RHEA:39747"/>
        <dbReference type="ChEBI" id="CHEBI:16113"/>
    </reaction>
</comment>
<evidence type="ECO:0000313" key="18">
    <source>
        <dbReference type="Proteomes" id="UP000829291"/>
    </source>
</evidence>
<keyword evidence="13" id="KW-0753">Steroid metabolism</keyword>
<feature type="transmembrane region" description="Helical" evidence="15">
    <location>
        <begin position="1115"/>
        <end position="1138"/>
    </location>
</feature>
<keyword evidence="10" id="KW-1015">Disulfide bond</keyword>
<feature type="transmembrane region" description="Helical" evidence="15">
    <location>
        <begin position="615"/>
        <end position="634"/>
    </location>
</feature>
<reference evidence="19" key="1">
    <citation type="submission" date="2025-08" db="UniProtKB">
        <authorList>
            <consortium name="RefSeq"/>
        </authorList>
    </citation>
    <scope>IDENTIFICATION</scope>
    <source>
        <tissue evidence="19">Thorax and Abdomen</tissue>
    </source>
</reference>
<keyword evidence="6 16" id="KW-0732">Signal</keyword>
<feature type="transmembrane region" description="Helical" evidence="15">
    <location>
        <begin position="264"/>
        <end position="286"/>
    </location>
</feature>
<feature type="transmembrane region" description="Helical" evidence="15">
    <location>
        <begin position="1189"/>
        <end position="1209"/>
    </location>
</feature>
<keyword evidence="9 15" id="KW-0472">Membrane</keyword>
<dbReference type="GO" id="GO:0030301">
    <property type="term" value="P:cholesterol transport"/>
    <property type="evidence" value="ECO:0007669"/>
    <property type="project" value="UniProtKB-ARBA"/>
</dbReference>
<dbReference type="InterPro" id="IPR000731">
    <property type="entry name" value="SSD"/>
</dbReference>
<keyword evidence="3" id="KW-0813">Transport</keyword>
<dbReference type="RefSeq" id="XP_015518929.1">
    <property type="nucleotide sequence ID" value="XM_015663443.2"/>
</dbReference>
<feature type="transmembrane region" description="Helical" evidence="15">
    <location>
        <begin position="646"/>
        <end position="668"/>
    </location>
</feature>
<feature type="transmembrane region" description="Helical" evidence="15">
    <location>
        <begin position="751"/>
        <end position="775"/>
    </location>
</feature>
<dbReference type="GO" id="GO:0005319">
    <property type="term" value="F:lipid transporter activity"/>
    <property type="evidence" value="ECO:0007669"/>
    <property type="project" value="InterPro"/>
</dbReference>
<evidence type="ECO:0000256" key="12">
    <source>
        <dbReference type="ARBA" id="ARBA00023180"/>
    </source>
</evidence>
<evidence type="ECO:0000256" key="3">
    <source>
        <dbReference type="ARBA" id="ARBA00022448"/>
    </source>
</evidence>
<accession>A0A6J0BXA1</accession>
<keyword evidence="11" id="KW-1207">Sterol metabolism</keyword>
<dbReference type="GO" id="GO:0005886">
    <property type="term" value="C:plasma membrane"/>
    <property type="evidence" value="ECO:0007669"/>
    <property type="project" value="TreeGrafter"/>
</dbReference>
<keyword evidence="8" id="KW-0443">Lipid metabolism</keyword>
<dbReference type="InterPro" id="IPR053956">
    <property type="entry name" value="NPC1_MLD"/>
</dbReference>
<dbReference type="KEGG" id="nlo:107223680"/>
<feature type="transmembrane region" description="Helical" evidence="15">
    <location>
        <begin position="1221"/>
        <end position="1244"/>
    </location>
</feature>
<dbReference type="Gene3D" id="1.20.1640.10">
    <property type="entry name" value="Multidrug efflux transporter AcrB transmembrane domain"/>
    <property type="match status" value="2"/>
</dbReference>
<evidence type="ECO:0000256" key="13">
    <source>
        <dbReference type="ARBA" id="ARBA00023221"/>
    </source>
</evidence>
<dbReference type="SUPFAM" id="SSF82866">
    <property type="entry name" value="Multidrug efflux transporter AcrB transmembrane domain"/>
    <property type="match status" value="2"/>
</dbReference>
<feature type="transmembrane region" description="Helical" evidence="15">
    <location>
        <begin position="674"/>
        <end position="696"/>
    </location>
</feature>
<feature type="transmembrane region" description="Helical" evidence="15">
    <location>
        <begin position="1150"/>
        <end position="1169"/>
    </location>
</feature>
<dbReference type="PANTHER" id="PTHR45727">
    <property type="entry name" value="NPC INTRACELLULAR CHOLESTEROL TRANSPORTER 1"/>
    <property type="match status" value="1"/>
</dbReference>
<evidence type="ECO:0000256" key="4">
    <source>
        <dbReference type="ARBA" id="ARBA00022548"/>
    </source>
</evidence>
<keyword evidence="5 15" id="KW-0812">Transmembrane</keyword>
<evidence type="ECO:0000259" key="17">
    <source>
        <dbReference type="PROSITE" id="PS50156"/>
    </source>
</evidence>
<dbReference type="InParanoid" id="A0A6J0BXA1"/>
<dbReference type="GO" id="GO:0015485">
    <property type="term" value="F:cholesterol binding"/>
    <property type="evidence" value="ECO:0007669"/>
    <property type="project" value="TreeGrafter"/>
</dbReference>
<evidence type="ECO:0000256" key="7">
    <source>
        <dbReference type="ARBA" id="ARBA00022989"/>
    </source>
</evidence>
<organism evidence="19">
    <name type="scientific">Neodiprion lecontei</name>
    <name type="common">Redheaded pine sawfly</name>
    <dbReference type="NCBI Taxonomy" id="441921"/>
    <lineage>
        <taxon>Eukaryota</taxon>
        <taxon>Metazoa</taxon>
        <taxon>Ecdysozoa</taxon>
        <taxon>Arthropoda</taxon>
        <taxon>Hexapoda</taxon>
        <taxon>Insecta</taxon>
        <taxon>Pterygota</taxon>
        <taxon>Neoptera</taxon>
        <taxon>Endopterygota</taxon>
        <taxon>Hymenoptera</taxon>
        <taxon>Tenthredinoidea</taxon>
        <taxon>Diprionidae</taxon>
        <taxon>Diprioninae</taxon>
        <taxon>Neodiprion</taxon>
    </lineage>
</organism>
<dbReference type="GO" id="GO:0030299">
    <property type="term" value="P:intestinal cholesterol absorption"/>
    <property type="evidence" value="ECO:0007669"/>
    <property type="project" value="TreeGrafter"/>
</dbReference>
<dbReference type="Pfam" id="PF22314">
    <property type="entry name" value="NPC1_MLD"/>
    <property type="match status" value="1"/>
</dbReference>
<evidence type="ECO:0000256" key="10">
    <source>
        <dbReference type="ARBA" id="ARBA00023157"/>
    </source>
</evidence>
<evidence type="ECO:0000313" key="19">
    <source>
        <dbReference type="RefSeq" id="XP_015518929.1"/>
    </source>
</evidence>
<feature type="signal peptide" evidence="16">
    <location>
        <begin position="1"/>
        <end position="20"/>
    </location>
</feature>
<keyword evidence="12" id="KW-0325">Glycoprotein</keyword>
<evidence type="ECO:0000256" key="8">
    <source>
        <dbReference type="ARBA" id="ARBA00023098"/>
    </source>
</evidence>
<evidence type="ECO:0000256" key="2">
    <source>
        <dbReference type="ARBA" id="ARBA00005585"/>
    </source>
</evidence>
<dbReference type="FunFam" id="1.20.1640.10:FF:000010">
    <property type="entry name" value="NPC intracellular cholesterol transporter 1"/>
    <property type="match status" value="1"/>
</dbReference>
<dbReference type="InterPro" id="IPR053958">
    <property type="entry name" value="HMGCR/SNAP/NPC1-like_SSD"/>
</dbReference>
<sequence>MKNFSLTVFLVSLILASSIGDDEYTCVWYGQCYTSGASTYNCPSSTTGQLINNSTAEAILYNRCPHFFENETDTPLVCCDAQQIIDMDSSMSMAEGVFGRCATCAKNMFRSICDFSCAPDQSRFMYNVEILNATVDDEVVQYINEVQIYLGEEYAEGTYNSCSGVLHPASGNLAMDLACGPYGASRCTYKLWYEYMGTASDDGLVPFQMTYVWDADDSLSSNSSLNPETKTCDEAYDNSSLACSCVDCDDSCPVTELDLSTSTFLLFGISGWGIIAGIIVIVLSAGSTTTVTLMRRKYPASGKPSSFGSKYHNAGEAFNRYLETLFRALGYGFARQPVLVLCAWTYLIILMCYGIKYLSITTNPIEIWAAPTSQSRIEKDFFDEHFQPFYRTEQIFIKPVGLDTILHNTTTDELEFGPVFNREFLLTIYDLHQQIIDIGQDTDEGLEKICYAPVQNEFSGGVTLSLCTIQNIWGYFQYSLDTFNETSTSGGYETNYLDHLYKCLQNAYNTDCISTYKGPIIPAVALGGFLVDGQESYDSSDYIKATGLALTYMVNNYLDEESLAPALAWESKFIAFMENWDANERPDTMEIAYSSERSIEDEIARTSEAEVSTVVISYCVMFVYIVLALGKFSASMNCFVHSRITLSVSGIIIVLLSVACSIGIFGYLEVSTSLLVIEVIPFLVLAVGVDNIFIMVQNYQRNPRQPGESVPEHIGRIVGSVGPSMLLTSTSECLCFLIGGLSTMPAVQTFAWYASVAIALNFCLQITAFVSLLALDAERIESNRWDVCCCFSLNTDEKQVPGKGLVYSVFKRYYTPCLLLKPVRIIVLVLFTCFLVISIVVWPNVEVGLDQQLAMPDDSYVLKYFQYMQELLSMGPPVYFVVKEGLNYSLDGVQDIICGGQGCNVDSLSTQLYSASKQSSESFIQNAASSWLDDYFDWSTIDGCCKYYYSNSSYCPHSIVSSICGTCSIGTDDLGIRPDVESFRTYLDYFLTDIPDEDCAKSGLASYADAVNYYTDQYGKMDVGDSYFGTYHTPLKDSADWYESLRAARSIAANITTMINNAGVTDTEIEVFPYSVFYVFYEQYLTIWTEALTSLSLSVVVIFCATFILTGLSLFSAFVVALNVVMIVINLGGVMYWWSISLNAVSLVNLVVAMGISVEFCSHIVHSYLKHKGSTRMERVSETLTGMGSSVFSGITLTKFAGIVVLAFAKSQIFQVFYFRMYLGIVLIGAAHGLIFLPVLLSFIGPENAG</sequence>
<feature type="transmembrane region" description="Helical" evidence="15">
    <location>
        <begin position="1087"/>
        <end position="1109"/>
    </location>
</feature>
<keyword evidence="4" id="KW-0153">Cholesterol metabolism</keyword>
<feature type="chain" id="PRO_5026751792" evidence="16">
    <location>
        <begin position="21"/>
        <end position="1250"/>
    </location>
</feature>
<name>A0A6J0BXA1_NEOLC</name>
<comment type="subcellular location">
    <subcellularLocation>
        <location evidence="1">Endomembrane system</location>
        <topology evidence="1">Multi-pass membrane protein</topology>
    </subcellularLocation>
</comment>
<feature type="transmembrane region" description="Helical" evidence="15">
    <location>
        <begin position="338"/>
        <end position="358"/>
    </location>
</feature>
<dbReference type="AlphaFoldDB" id="A0A6J0BXA1"/>